<dbReference type="AlphaFoldDB" id="A0AAJ7U8Z1"/>
<protein>
    <submittedName>
        <fullName evidence="6 7">ER membrane protein complex subunit 8-like</fullName>
    </submittedName>
</protein>
<organism evidence="5 7">
    <name type="scientific">Petromyzon marinus</name>
    <name type="common">Sea lamprey</name>
    <dbReference type="NCBI Taxonomy" id="7757"/>
    <lineage>
        <taxon>Eukaryota</taxon>
        <taxon>Metazoa</taxon>
        <taxon>Chordata</taxon>
        <taxon>Craniata</taxon>
        <taxon>Vertebrata</taxon>
        <taxon>Cyclostomata</taxon>
        <taxon>Hyperoartia</taxon>
        <taxon>Petromyzontiformes</taxon>
        <taxon>Petromyzontidae</taxon>
        <taxon>Petromyzon</taxon>
    </lineage>
</organism>
<dbReference type="CTD" id="10328"/>
<sequence length="227" mass="24473">MQNNIGEAEVEISVQAYSKMILHAAKYPSRAISGLLLAEQNPGRGSGRRGSEAGGGSGDGGGGGLAGSRRVLLTDCVPLFHLALPLAPMLEVAFAQLDMWAKEKDLVIAGYYQANESCTDVSPNQVAYKISDLISENYSDAVLIMIENRRMSRDCATSALHVYNNSGGQWQTKQPGLVCLEPDCLAVASGLLIQRAHVQLMDFDNHLDNPTLDWANPVLNRLILDSC</sequence>
<evidence type="ECO:0000256" key="3">
    <source>
        <dbReference type="SAM" id="MobiDB-lite"/>
    </source>
</evidence>
<dbReference type="CDD" id="cd08060">
    <property type="entry name" value="MPN_UPF0172"/>
    <property type="match status" value="1"/>
</dbReference>
<dbReference type="RefSeq" id="XP_032830856.1">
    <property type="nucleotide sequence ID" value="XM_032974965.1"/>
</dbReference>
<accession>A0AAJ7U8Z1</accession>
<dbReference type="PANTHER" id="PTHR12941">
    <property type="entry name" value="ER MEMBRANE PROTEIN COMPLEX"/>
    <property type="match status" value="1"/>
</dbReference>
<evidence type="ECO:0000313" key="6">
    <source>
        <dbReference type="RefSeq" id="XP_032830856.1"/>
    </source>
</evidence>
<evidence type="ECO:0000256" key="1">
    <source>
        <dbReference type="ARBA" id="ARBA00007461"/>
    </source>
</evidence>
<comment type="similarity">
    <text evidence="1">Belongs to the EMC8/EMC9 family.</text>
</comment>
<reference evidence="6 7" key="1">
    <citation type="submission" date="2025-04" db="UniProtKB">
        <authorList>
            <consortium name="RefSeq"/>
        </authorList>
    </citation>
    <scope>IDENTIFICATION</scope>
    <source>
        <tissue evidence="6 7">Sperm</tissue>
    </source>
</reference>
<evidence type="ECO:0000259" key="4">
    <source>
        <dbReference type="PROSITE" id="PS50249"/>
    </source>
</evidence>
<dbReference type="GeneID" id="116954445"/>
<comment type="subunit">
    <text evidence="2">Component of the ER membrane protein complex (EMC). EMC8 and EMC9 are mutually exclusive subunits of the EMC complex.</text>
</comment>
<dbReference type="PROSITE" id="PS50249">
    <property type="entry name" value="MPN"/>
    <property type="match status" value="1"/>
</dbReference>
<proteinExistence type="inferred from homology"/>
<dbReference type="RefSeq" id="XP_032830874.1">
    <property type="nucleotide sequence ID" value="XM_032974983.1"/>
</dbReference>
<evidence type="ECO:0000313" key="7">
    <source>
        <dbReference type="RefSeq" id="XP_032830866.1"/>
    </source>
</evidence>
<feature type="region of interest" description="Disordered" evidence="3">
    <location>
        <begin position="42"/>
        <end position="62"/>
    </location>
</feature>
<feature type="domain" description="MPN" evidence="4">
    <location>
        <begin position="10"/>
        <end position="169"/>
    </location>
</feature>
<evidence type="ECO:0000313" key="8">
    <source>
        <dbReference type="RefSeq" id="XP_032830874.1"/>
    </source>
</evidence>
<dbReference type="InterPro" id="IPR005366">
    <property type="entry name" value="EMC8/9"/>
</dbReference>
<feature type="compositionally biased region" description="Gly residues" evidence="3">
    <location>
        <begin position="52"/>
        <end position="62"/>
    </location>
</feature>
<evidence type="ECO:0000313" key="5">
    <source>
        <dbReference type="Proteomes" id="UP001318040"/>
    </source>
</evidence>
<dbReference type="Proteomes" id="UP001318040">
    <property type="component" value="Chromosome 3"/>
</dbReference>
<dbReference type="Pfam" id="PF03665">
    <property type="entry name" value="UPF0172"/>
    <property type="match status" value="1"/>
</dbReference>
<keyword evidence="5" id="KW-1185">Reference proteome</keyword>
<dbReference type="RefSeq" id="XP_032830866.1">
    <property type="nucleotide sequence ID" value="XM_032974975.1"/>
</dbReference>
<name>A0AAJ7U8Z1_PETMA</name>
<dbReference type="InterPro" id="IPR037518">
    <property type="entry name" value="MPN"/>
</dbReference>
<dbReference type="PANTHER" id="PTHR12941:SF10">
    <property type="entry name" value="ER MEMBRANE PROTEIN COMPLEX SUBUNIT 8_9 HOMOLOG"/>
    <property type="match status" value="1"/>
</dbReference>
<gene>
    <name evidence="6 7 8" type="primary">LOC116954445</name>
</gene>
<dbReference type="GO" id="GO:0072546">
    <property type="term" value="C:EMC complex"/>
    <property type="evidence" value="ECO:0007669"/>
    <property type="project" value="InterPro"/>
</dbReference>
<evidence type="ECO:0000256" key="2">
    <source>
        <dbReference type="ARBA" id="ARBA00046436"/>
    </source>
</evidence>
<dbReference type="KEGG" id="pmrn:116954445"/>